<dbReference type="KEGG" id="sata:C5746_22945"/>
<evidence type="ECO:0000313" key="2">
    <source>
        <dbReference type="EMBL" id="AXE79301.1"/>
    </source>
</evidence>
<organism evidence="2 3">
    <name type="scientific">Streptomyces atratus</name>
    <dbReference type="NCBI Taxonomy" id="1893"/>
    <lineage>
        <taxon>Bacteria</taxon>
        <taxon>Bacillati</taxon>
        <taxon>Actinomycetota</taxon>
        <taxon>Actinomycetes</taxon>
        <taxon>Kitasatosporales</taxon>
        <taxon>Streptomycetaceae</taxon>
        <taxon>Streptomyces</taxon>
    </lineage>
</organism>
<dbReference type="Proteomes" id="UP000252698">
    <property type="component" value="Chromosome"/>
</dbReference>
<evidence type="ECO:0000256" key="1">
    <source>
        <dbReference type="SAM" id="MobiDB-lite"/>
    </source>
</evidence>
<gene>
    <name evidence="2" type="ORF">C5746_22945</name>
</gene>
<accession>A0A2Z5JG07</accession>
<feature type="region of interest" description="Disordered" evidence="1">
    <location>
        <begin position="14"/>
        <end position="34"/>
    </location>
</feature>
<sequence length="95" mass="10735">MTVQLIRHEGRRARWKGGGEAMPPSTADHPDNMSVEELDRRAPETVRLEFLDGHLLVKHGPIHIDDFEELARVAPEIPDPVGFTLGTDRLKDFAR</sequence>
<dbReference type="EMBL" id="CP027306">
    <property type="protein sequence ID" value="AXE79301.1"/>
    <property type="molecule type" value="Genomic_DNA"/>
</dbReference>
<proteinExistence type="predicted"/>
<protein>
    <submittedName>
        <fullName evidence="2">Uncharacterized protein</fullName>
    </submittedName>
</protein>
<evidence type="ECO:0000313" key="3">
    <source>
        <dbReference type="Proteomes" id="UP000252698"/>
    </source>
</evidence>
<reference evidence="2 3" key="1">
    <citation type="journal article" date="2018" name="Front. Microbiol.">
        <title>Genome Sequencing of Streptomyces atratus SCSIOZH16 and Activation Production of Nocardamine via Metabolic Engineering.</title>
        <authorList>
            <person name="Li Y."/>
            <person name="Zhang C."/>
            <person name="Liu C."/>
            <person name="Ju J."/>
            <person name="Ma J."/>
        </authorList>
    </citation>
    <scope>NUCLEOTIDE SEQUENCE [LARGE SCALE GENOMIC DNA]</scope>
    <source>
        <strain evidence="2 3">SCSIO_ZH16</strain>
    </source>
</reference>
<dbReference type="AlphaFoldDB" id="A0A2Z5JG07"/>
<name>A0A2Z5JG07_STRAR</name>